<dbReference type="InterPro" id="IPR041243">
    <property type="entry name" value="STI1/HOP_DP"/>
</dbReference>
<dbReference type="PANTHER" id="PTHR22904">
    <property type="entry name" value="TPR REPEAT CONTAINING PROTEIN"/>
    <property type="match status" value="1"/>
</dbReference>
<feature type="repeat" description="TPR" evidence="5">
    <location>
        <begin position="245"/>
        <end position="278"/>
    </location>
</feature>
<dbReference type="InterPro" id="IPR013105">
    <property type="entry name" value="TPR_2"/>
</dbReference>
<dbReference type="InterPro" id="IPR019734">
    <property type="entry name" value="TPR_rpt"/>
</dbReference>
<dbReference type="PANTHER" id="PTHR22904:SF523">
    <property type="entry name" value="STRESS-INDUCED-PHOSPHOPROTEIN 1"/>
    <property type="match status" value="1"/>
</dbReference>
<keyword evidence="4 5" id="KW-0802">TPR repeat</keyword>
<dbReference type="Gene3D" id="1.10.260.100">
    <property type="match status" value="1"/>
</dbReference>
<keyword evidence="3" id="KW-0677">Repeat</keyword>
<dbReference type="InterPro" id="IPR011990">
    <property type="entry name" value="TPR-like_helical_dom_sf"/>
</dbReference>
<protein>
    <submittedName>
        <fullName evidence="7">Stress-induced protein sti1</fullName>
    </submittedName>
</protein>
<reference evidence="8" key="2">
    <citation type="submission" date="2020-12" db="EMBL/GenBank/DDBJ databases">
        <title>New Spironucleus salmonicida genome in near-complete chromosomes.</title>
        <authorList>
            <person name="Xu F."/>
            <person name="Kurt Z."/>
            <person name="Jimenez-Gonzalez A."/>
            <person name="Astvaldsson A."/>
            <person name="Andersson J.O."/>
            <person name="Svard S.G."/>
        </authorList>
    </citation>
    <scope>NUCLEOTIDE SEQUENCE</scope>
    <source>
        <strain evidence="8">ATCC 50377</strain>
    </source>
</reference>
<dbReference type="Pfam" id="PF13414">
    <property type="entry name" value="TPR_11"/>
    <property type="match status" value="1"/>
</dbReference>
<evidence type="ECO:0000256" key="4">
    <source>
        <dbReference type="ARBA" id="ARBA00022803"/>
    </source>
</evidence>
<dbReference type="GO" id="GO:0051879">
    <property type="term" value="F:Hsp90 protein binding"/>
    <property type="evidence" value="ECO:0007669"/>
    <property type="project" value="TreeGrafter"/>
</dbReference>
<dbReference type="Proteomes" id="UP000018208">
    <property type="component" value="Unassembled WGS sequence"/>
</dbReference>
<feature type="domain" description="STI1" evidence="6">
    <location>
        <begin position="132"/>
        <end position="171"/>
    </location>
</feature>
<evidence type="ECO:0000256" key="3">
    <source>
        <dbReference type="ARBA" id="ARBA00022737"/>
    </source>
</evidence>
<evidence type="ECO:0000256" key="1">
    <source>
        <dbReference type="ARBA" id="ARBA00004496"/>
    </source>
</evidence>
<dbReference type="EMBL" id="AUWU02000001">
    <property type="protein sequence ID" value="KAH0577714.1"/>
    <property type="molecule type" value="Genomic_DNA"/>
</dbReference>
<dbReference type="Pfam" id="PF07719">
    <property type="entry name" value="TPR_2"/>
    <property type="match status" value="1"/>
</dbReference>
<evidence type="ECO:0000313" key="8">
    <source>
        <dbReference type="EMBL" id="KAH0577714.1"/>
    </source>
</evidence>
<feature type="repeat" description="TPR" evidence="5">
    <location>
        <begin position="3"/>
        <end position="36"/>
    </location>
</feature>
<proteinExistence type="predicted"/>
<reference evidence="7 8" key="1">
    <citation type="journal article" date="2014" name="PLoS Genet.">
        <title>The Genome of Spironucleus salmonicida Highlights a Fish Pathogen Adapted to Fluctuating Environments.</title>
        <authorList>
            <person name="Xu F."/>
            <person name="Jerlstrom-Hultqvist J."/>
            <person name="Einarsson E."/>
            <person name="Astvaldsson A."/>
            <person name="Svard S.G."/>
            <person name="Andersson J.O."/>
        </authorList>
    </citation>
    <scope>NUCLEOTIDE SEQUENCE</scope>
    <source>
        <strain evidence="8">ATCC 50377</strain>
    </source>
</reference>
<dbReference type="Pfam" id="PF13374">
    <property type="entry name" value="TPR_10"/>
    <property type="match status" value="1"/>
</dbReference>
<accession>V6LGQ7</accession>
<dbReference type="PROSITE" id="PS50005">
    <property type="entry name" value="TPR"/>
    <property type="match status" value="2"/>
</dbReference>
<dbReference type="SMART" id="SM00028">
    <property type="entry name" value="TPR"/>
    <property type="match status" value="9"/>
</dbReference>
<evidence type="ECO:0000256" key="2">
    <source>
        <dbReference type="ARBA" id="ARBA00022490"/>
    </source>
</evidence>
<dbReference type="OrthoDB" id="2423701at2759"/>
<sequence length="585" mass="65939">MSVDELKQQGNAAVKIGDYATAIQCYSKAIDIEPENHILYSNRSNIYYQAKNFEKALEDGKQCVQIKPAFGKGYVRIADSLNAMGKSDEALQALTDGATNDPNEPLIAQRREAFIGDMQNQMQYQLLGRTEDELRMKIAGNPKVSQMVIQDPTLFVRLNTARQSPNFMMAAQSDKVLMNVILEMMGMGAMMQQQEQKSCPNNNQCGDSCCQNTGGSCCSEKQAQPKVETPKVEAKPMKSTEEIKADEFKNQGNVYFKEAKYEEAITCYEKAFEEFKNITFLNNIATALLKQGKFQESLAKAEEAYQFGRENSGSSSFQEMAKSLSKQGSALYKLNRYEDAIRVLKDSMIEFRDKTTLALLNKVEDEFSAFKKKSIYSPEEAVNMKNAGNELFKANKFIEAAEKFTEGIAHLPYDLMDADSKVIFIQLHNNRSLALFKAGQIHPSYADCEKVLKEDPNHLKALLRKAQIERLRKQYYLSVETYQQVIQLDSQNAEAMDGFQKTSMKIHEMQSGQLSEQEMQEIANIAMADPDMQNLAQDPGMSQMIQVIQQNPQQAQHFLSDPAVSKKLQRLINAGVLRTGPPPRK</sequence>
<evidence type="ECO:0000259" key="6">
    <source>
        <dbReference type="SMART" id="SM00727"/>
    </source>
</evidence>
<dbReference type="SMART" id="SM00727">
    <property type="entry name" value="STI1"/>
    <property type="match status" value="2"/>
</dbReference>
<dbReference type="VEuPathDB" id="GiardiaDB:SS50377_21068"/>
<dbReference type="Gene3D" id="1.25.40.10">
    <property type="entry name" value="Tetratricopeptide repeat domain"/>
    <property type="match status" value="3"/>
</dbReference>
<dbReference type="AlphaFoldDB" id="V6LGQ7"/>
<dbReference type="Pfam" id="PF17830">
    <property type="entry name" value="STI1-HOP_DP"/>
    <property type="match status" value="1"/>
</dbReference>
<dbReference type="SUPFAM" id="SSF48452">
    <property type="entry name" value="TPR-like"/>
    <property type="match status" value="3"/>
</dbReference>
<dbReference type="GO" id="GO:0005737">
    <property type="term" value="C:cytoplasm"/>
    <property type="evidence" value="ECO:0007669"/>
    <property type="project" value="UniProtKB-SubCell"/>
</dbReference>
<keyword evidence="2" id="KW-0963">Cytoplasm</keyword>
<keyword evidence="9" id="KW-1185">Reference proteome</keyword>
<organism evidence="7">
    <name type="scientific">Spironucleus salmonicida</name>
    <dbReference type="NCBI Taxonomy" id="348837"/>
    <lineage>
        <taxon>Eukaryota</taxon>
        <taxon>Metamonada</taxon>
        <taxon>Diplomonadida</taxon>
        <taxon>Hexamitidae</taxon>
        <taxon>Hexamitinae</taxon>
        <taxon>Spironucleus</taxon>
    </lineage>
</organism>
<gene>
    <name evidence="7" type="ORF">SS50377_16779</name>
    <name evidence="8" type="ORF">SS50377_21068</name>
</gene>
<dbReference type="InterPro" id="IPR006636">
    <property type="entry name" value="STI1_HS-bd"/>
</dbReference>
<feature type="domain" description="STI1" evidence="6">
    <location>
        <begin position="529"/>
        <end position="568"/>
    </location>
</feature>
<comment type="subcellular location">
    <subcellularLocation>
        <location evidence="1">Cytoplasm</location>
    </subcellularLocation>
</comment>
<evidence type="ECO:0000313" key="9">
    <source>
        <dbReference type="Proteomes" id="UP000018208"/>
    </source>
</evidence>
<evidence type="ECO:0000313" key="7">
    <source>
        <dbReference type="EMBL" id="EST43725.1"/>
    </source>
</evidence>
<dbReference type="EMBL" id="KI546135">
    <property type="protein sequence ID" value="EST43725.1"/>
    <property type="molecule type" value="Genomic_DNA"/>
</dbReference>
<name>V6LGQ7_9EUKA</name>
<evidence type="ECO:0000256" key="5">
    <source>
        <dbReference type="PROSITE-ProRule" id="PRU00339"/>
    </source>
</evidence>